<sequence>MSRPLIPKSSLAALNDNELEILHLLANGHTAKSIAASLGRSETAINERLREARRKTGVGSSRELARLLDAQKIWDENIDLANAGTTTKSSAWPDKAGRNWSKGTALMLLLLPIAVAGALYAANQSPTGAEAAPPTEAAAPQTSPLVGSWSLDIARIPEAERPQKVTISFDVSPKQAWTTRVAIVAPDGSVMEAASTALADGVPVPISGNMGFIDTVSLRQPSPNTLVMTLGKAGKRVSTRVYTVANDGRSMTETIVWAGEGIPDLPTTYFNRVG</sequence>
<protein>
    <submittedName>
        <fullName evidence="2">Helix-turn-helix transcriptional regulator</fullName>
    </submittedName>
</protein>
<dbReference type="SUPFAM" id="SSF46894">
    <property type="entry name" value="C-terminal effector domain of the bipartite response regulators"/>
    <property type="match status" value="1"/>
</dbReference>
<dbReference type="GO" id="GO:0003677">
    <property type="term" value="F:DNA binding"/>
    <property type="evidence" value="ECO:0007669"/>
    <property type="project" value="InterPro"/>
</dbReference>
<dbReference type="PROSITE" id="PS50043">
    <property type="entry name" value="HTH_LUXR_2"/>
    <property type="match status" value="1"/>
</dbReference>
<dbReference type="RefSeq" id="WP_200981521.1">
    <property type="nucleotide sequence ID" value="NZ_CP064654.1"/>
</dbReference>
<dbReference type="Proteomes" id="UP000594459">
    <property type="component" value="Chromosome"/>
</dbReference>
<dbReference type="Pfam" id="PF00196">
    <property type="entry name" value="GerE"/>
    <property type="match status" value="1"/>
</dbReference>
<dbReference type="InterPro" id="IPR036388">
    <property type="entry name" value="WH-like_DNA-bd_sf"/>
</dbReference>
<feature type="domain" description="HTH luxR-type" evidence="1">
    <location>
        <begin position="7"/>
        <end position="72"/>
    </location>
</feature>
<dbReference type="EMBL" id="CP064654">
    <property type="protein sequence ID" value="QPC98514.1"/>
    <property type="molecule type" value="Genomic_DNA"/>
</dbReference>
<evidence type="ECO:0000259" key="1">
    <source>
        <dbReference type="PROSITE" id="PS50043"/>
    </source>
</evidence>
<dbReference type="CDD" id="cd06170">
    <property type="entry name" value="LuxR_C_like"/>
    <property type="match status" value="1"/>
</dbReference>
<dbReference type="InterPro" id="IPR000792">
    <property type="entry name" value="Tscrpt_reg_LuxR_C"/>
</dbReference>
<proteinExistence type="predicted"/>
<accession>A0A7S8F3K9</accession>
<gene>
    <name evidence="2" type="ORF">IRL76_11790</name>
</gene>
<evidence type="ECO:0000313" key="3">
    <source>
        <dbReference type="Proteomes" id="UP000594459"/>
    </source>
</evidence>
<dbReference type="InterPro" id="IPR016032">
    <property type="entry name" value="Sig_transdc_resp-reg_C-effctor"/>
</dbReference>
<dbReference type="GO" id="GO:0006355">
    <property type="term" value="P:regulation of DNA-templated transcription"/>
    <property type="evidence" value="ECO:0007669"/>
    <property type="project" value="InterPro"/>
</dbReference>
<reference evidence="2 3" key="1">
    <citation type="submission" date="2020-11" db="EMBL/GenBank/DDBJ databases">
        <title>The genome sequence of Erythrobacter sp. 6D36.</title>
        <authorList>
            <person name="Liu Y."/>
        </authorList>
    </citation>
    <scope>NUCLEOTIDE SEQUENCE [LARGE SCALE GENOMIC DNA]</scope>
    <source>
        <strain evidence="2 3">6D36</strain>
    </source>
</reference>
<evidence type="ECO:0000313" key="2">
    <source>
        <dbReference type="EMBL" id="QPC98514.1"/>
    </source>
</evidence>
<dbReference type="Gene3D" id="1.10.10.10">
    <property type="entry name" value="Winged helix-like DNA-binding domain superfamily/Winged helix DNA-binding domain"/>
    <property type="match status" value="1"/>
</dbReference>
<name>A0A7S8F3K9_9SPHN</name>
<dbReference type="SMART" id="SM00421">
    <property type="entry name" value="HTH_LUXR"/>
    <property type="match status" value="1"/>
</dbReference>
<dbReference type="KEGG" id="qso:IRL76_11790"/>
<organism evidence="2 3">
    <name type="scientific">Qipengyuania soli</name>
    <dbReference type="NCBI Taxonomy" id="2782568"/>
    <lineage>
        <taxon>Bacteria</taxon>
        <taxon>Pseudomonadati</taxon>
        <taxon>Pseudomonadota</taxon>
        <taxon>Alphaproteobacteria</taxon>
        <taxon>Sphingomonadales</taxon>
        <taxon>Erythrobacteraceae</taxon>
        <taxon>Qipengyuania</taxon>
    </lineage>
</organism>
<keyword evidence="3" id="KW-1185">Reference proteome</keyword>
<dbReference type="AlphaFoldDB" id="A0A7S8F3K9"/>